<dbReference type="GO" id="GO:0000978">
    <property type="term" value="F:RNA polymerase II cis-regulatory region sequence-specific DNA binding"/>
    <property type="evidence" value="ECO:0007669"/>
    <property type="project" value="TreeGrafter"/>
</dbReference>
<accession>A0A6J3MGK5</accession>
<dbReference type="Gene3D" id="1.20.5.170">
    <property type="match status" value="1"/>
</dbReference>
<dbReference type="GeneID" id="54360554"/>
<keyword evidence="7" id="KW-1185">Reference proteome</keyword>
<organism evidence="8">
    <name type="scientific">Dissoconium aciculare CBS 342.82</name>
    <dbReference type="NCBI Taxonomy" id="1314786"/>
    <lineage>
        <taxon>Eukaryota</taxon>
        <taxon>Fungi</taxon>
        <taxon>Dikarya</taxon>
        <taxon>Ascomycota</taxon>
        <taxon>Pezizomycotina</taxon>
        <taxon>Dothideomycetes</taxon>
        <taxon>Dothideomycetidae</taxon>
        <taxon>Mycosphaerellales</taxon>
        <taxon>Dissoconiaceae</taxon>
        <taxon>Dissoconium</taxon>
    </lineage>
</organism>
<evidence type="ECO:0000313" key="7">
    <source>
        <dbReference type="Proteomes" id="UP000504637"/>
    </source>
</evidence>
<evidence type="ECO:0000259" key="6">
    <source>
        <dbReference type="PROSITE" id="PS50217"/>
    </source>
</evidence>
<dbReference type="PROSITE" id="PS50217">
    <property type="entry name" value="BZIP"/>
    <property type="match status" value="1"/>
</dbReference>
<evidence type="ECO:0000256" key="4">
    <source>
        <dbReference type="SAM" id="Coils"/>
    </source>
</evidence>
<evidence type="ECO:0000256" key="5">
    <source>
        <dbReference type="SAM" id="MobiDB-lite"/>
    </source>
</evidence>
<dbReference type="GO" id="GO:0005634">
    <property type="term" value="C:nucleus"/>
    <property type="evidence" value="ECO:0007669"/>
    <property type="project" value="TreeGrafter"/>
</dbReference>
<feature type="compositionally biased region" description="Basic residues" evidence="5">
    <location>
        <begin position="173"/>
        <end position="185"/>
    </location>
</feature>
<keyword evidence="3" id="KW-0804">Transcription</keyword>
<name>A0A6J3MGK5_9PEZI</name>
<feature type="compositionally biased region" description="Basic and acidic residues" evidence="5">
    <location>
        <begin position="153"/>
        <end position="171"/>
    </location>
</feature>
<dbReference type="AlphaFoldDB" id="A0A6J3MGK5"/>
<keyword evidence="4" id="KW-0175">Coiled coil</keyword>
<feature type="region of interest" description="Disordered" evidence="5">
    <location>
        <begin position="83"/>
        <end position="200"/>
    </location>
</feature>
<reference evidence="8" key="2">
    <citation type="submission" date="2020-04" db="EMBL/GenBank/DDBJ databases">
        <authorList>
            <consortium name="NCBI Genome Project"/>
        </authorList>
    </citation>
    <scope>NUCLEOTIDE SEQUENCE</scope>
    <source>
        <strain evidence="8">CBS 342.82</strain>
    </source>
</reference>
<feature type="compositionally biased region" description="Polar residues" evidence="5">
    <location>
        <begin position="113"/>
        <end position="122"/>
    </location>
</feature>
<evidence type="ECO:0000313" key="8">
    <source>
        <dbReference type="RefSeq" id="XP_033464121.1"/>
    </source>
</evidence>
<dbReference type="PANTHER" id="PTHR23351">
    <property type="entry name" value="FOS TRANSCRIPTION FACTOR-RELATED"/>
    <property type="match status" value="1"/>
</dbReference>
<proteinExistence type="predicted"/>
<dbReference type="Pfam" id="PF00170">
    <property type="entry name" value="bZIP_1"/>
    <property type="match status" value="1"/>
</dbReference>
<reference evidence="8" key="3">
    <citation type="submission" date="2025-08" db="UniProtKB">
        <authorList>
            <consortium name="RefSeq"/>
        </authorList>
    </citation>
    <scope>IDENTIFICATION</scope>
    <source>
        <strain evidence="8">CBS 342.82</strain>
    </source>
</reference>
<keyword evidence="2" id="KW-0238">DNA-binding</keyword>
<dbReference type="OrthoDB" id="295274at2759"/>
<dbReference type="InterPro" id="IPR046347">
    <property type="entry name" value="bZIP_sf"/>
</dbReference>
<feature type="coiled-coil region" evidence="4">
    <location>
        <begin position="207"/>
        <end position="263"/>
    </location>
</feature>
<dbReference type="CDD" id="cd14687">
    <property type="entry name" value="bZIP_ATF2"/>
    <property type="match status" value="1"/>
</dbReference>
<feature type="domain" description="BZIP" evidence="6">
    <location>
        <begin position="204"/>
        <end position="267"/>
    </location>
</feature>
<dbReference type="InterPro" id="IPR004827">
    <property type="entry name" value="bZIP"/>
</dbReference>
<dbReference type="InterPro" id="IPR000837">
    <property type="entry name" value="AP-1"/>
</dbReference>
<dbReference type="SMART" id="SM00338">
    <property type="entry name" value="BRLZ"/>
    <property type="match status" value="1"/>
</dbReference>
<evidence type="ECO:0000256" key="3">
    <source>
        <dbReference type="ARBA" id="ARBA00023163"/>
    </source>
</evidence>
<dbReference type="PANTHER" id="PTHR23351:SF24">
    <property type="entry name" value="ACTIVATING TRANSCRIPTION FACTOR 3-RELATED"/>
    <property type="match status" value="1"/>
</dbReference>
<gene>
    <name evidence="8" type="ORF">K489DRAFT_366285</name>
</gene>
<dbReference type="GO" id="GO:0000981">
    <property type="term" value="F:DNA-binding transcription factor activity, RNA polymerase II-specific"/>
    <property type="evidence" value="ECO:0007669"/>
    <property type="project" value="TreeGrafter"/>
</dbReference>
<dbReference type="PROSITE" id="PS00036">
    <property type="entry name" value="BZIP_BASIC"/>
    <property type="match status" value="1"/>
</dbReference>
<evidence type="ECO:0000256" key="1">
    <source>
        <dbReference type="ARBA" id="ARBA00023015"/>
    </source>
</evidence>
<dbReference type="Proteomes" id="UP000504637">
    <property type="component" value="Unplaced"/>
</dbReference>
<dbReference type="RefSeq" id="XP_033464121.1">
    <property type="nucleotide sequence ID" value="XM_033602754.1"/>
</dbReference>
<reference evidence="8" key="1">
    <citation type="submission" date="2020-01" db="EMBL/GenBank/DDBJ databases">
        <authorList>
            <consortium name="DOE Joint Genome Institute"/>
            <person name="Haridas S."/>
            <person name="Albert R."/>
            <person name="Binder M."/>
            <person name="Bloem J."/>
            <person name="Labutti K."/>
            <person name="Salamov A."/>
            <person name="Andreopoulos B."/>
            <person name="Baker S.E."/>
            <person name="Barry K."/>
            <person name="Bills G."/>
            <person name="Bluhm B.H."/>
            <person name="Cannon C."/>
            <person name="Castanera R."/>
            <person name="Culley D.E."/>
            <person name="Daum C."/>
            <person name="Ezra D."/>
            <person name="Gonzalez J.B."/>
            <person name="Henrissat B."/>
            <person name="Kuo A."/>
            <person name="Liang C."/>
            <person name="Lipzen A."/>
            <person name="Lutzoni F."/>
            <person name="Magnuson J."/>
            <person name="Mondo S."/>
            <person name="Nolan M."/>
            <person name="Ohm R."/>
            <person name="Pangilinan J."/>
            <person name="Park H.-J."/>
            <person name="Ramirez L."/>
            <person name="Alfaro M."/>
            <person name="Sun H."/>
            <person name="Tritt A."/>
            <person name="Yoshinaga Y."/>
            <person name="Zwiers L.-H."/>
            <person name="Turgeon B.G."/>
            <person name="Goodwin S.B."/>
            <person name="Spatafora J.W."/>
            <person name="Crous P.W."/>
            <person name="Grigoriev I.V."/>
        </authorList>
    </citation>
    <scope>NUCLEOTIDE SEQUENCE</scope>
    <source>
        <strain evidence="8">CBS 342.82</strain>
    </source>
</reference>
<protein>
    <recommendedName>
        <fullName evidence="6">BZIP domain-containing protein</fullName>
    </recommendedName>
</protein>
<feature type="compositionally biased region" description="Basic and acidic residues" evidence="5">
    <location>
        <begin position="90"/>
        <end position="99"/>
    </location>
</feature>
<dbReference type="SUPFAM" id="SSF57959">
    <property type="entry name" value="Leucine zipper domain"/>
    <property type="match status" value="1"/>
</dbReference>
<evidence type="ECO:0000256" key="2">
    <source>
        <dbReference type="ARBA" id="ARBA00023125"/>
    </source>
</evidence>
<keyword evidence="1" id="KW-0805">Transcription regulation</keyword>
<sequence length="433" mass="48744">MSTRITRVVPPTPYAVAENHLPMDEEHRDQEIGLFDDPLPIAPTTEFGSSNQNWHPAQPGFQMAREFHKRNLYAAPHQRLASHLSNQHTDSSDFVKRESPSVSSVASEDSSHHLPSSTQNVIPQRRSETVVEKFGMITPPDGCQDDSPMCDSVDQKGKKFAKSHDKSENARKAANKRHAKEKSRKLSLAATQGAESVAEELESEERKEQYREKNKIAAAKCRNKKRKYNDKIDLQASELESRNKALKTELMDLRNVVLMLKDQILKHSPQDCNCTRLHEYSMAQAARMLQNSHSYRVSSMPMGQQSSVMQRSGSRTISTMSGVSQSTMQTPIDDRRMYGSLSDEMAAINVAGDMAMAVSSSDLARKPSYVQPFHSFQPQYATNDDMHSANGSTMSPMDWSEFDGANEFAMTGPTGEMYTNNNMQFGEQWEYFQ</sequence>